<dbReference type="CDD" id="cd03244">
    <property type="entry name" value="ABCC_MRP_domain2"/>
    <property type="match status" value="1"/>
</dbReference>
<feature type="compositionally biased region" description="Basic and acidic residues" evidence="21">
    <location>
        <begin position="810"/>
        <end position="828"/>
    </location>
</feature>
<dbReference type="Gene3D" id="3.40.50.300">
    <property type="entry name" value="P-loop containing nucleotide triphosphate hydrolases"/>
    <property type="match status" value="2"/>
</dbReference>
<keyword evidence="12 22" id="KW-0472">Membrane</keyword>
<feature type="transmembrane region" description="Helical" evidence="22">
    <location>
        <begin position="974"/>
        <end position="1007"/>
    </location>
</feature>
<dbReference type="EMBL" id="KB030624">
    <property type="protein sequence ID" value="ELK13556.1"/>
    <property type="molecule type" value="Genomic_DNA"/>
</dbReference>
<comment type="subcellular location">
    <subcellularLocation>
        <location evidence="15">Basal cell membrane</location>
        <topology evidence="15">Multi-pass membrane protein</topology>
    </subcellularLocation>
    <subcellularLocation>
        <location evidence="1">Basolateral cell membrane</location>
        <topology evidence="1">Multi-pass membrane protein</topology>
    </subcellularLocation>
</comment>
<feature type="transmembrane region" description="Helical" evidence="22">
    <location>
        <begin position="74"/>
        <end position="92"/>
    </location>
</feature>
<evidence type="ECO:0000256" key="18">
    <source>
        <dbReference type="ARBA" id="ARBA00053331"/>
    </source>
</evidence>
<dbReference type="FunFam" id="3.40.50.300:FF:000450">
    <property type="entry name" value="ABC transporter C family member 2"/>
    <property type="match status" value="1"/>
</dbReference>
<keyword evidence="8" id="KW-0547">Nucleotide-binding</keyword>
<dbReference type="InterPro" id="IPR003439">
    <property type="entry name" value="ABC_transporter-like_ATP-bd"/>
</dbReference>
<dbReference type="FunCoup" id="L5KRH8">
    <property type="interactions" value="173"/>
</dbReference>
<dbReference type="InterPro" id="IPR003593">
    <property type="entry name" value="AAA+_ATPase"/>
</dbReference>
<evidence type="ECO:0000259" key="24">
    <source>
        <dbReference type="PROSITE" id="PS50929"/>
    </source>
</evidence>
<feature type="transmembrane region" description="Helical" evidence="22">
    <location>
        <begin position="407"/>
        <end position="425"/>
    </location>
</feature>
<keyword evidence="26" id="KW-1185">Reference proteome</keyword>
<feature type="transmembrane region" description="Helical" evidence="22">
    <location>
        <begin position="303"/>
        <end position="322"/>
    </location>
</feature>
<keyword evidence="3" id="KW-0813">Transport</keyword>
<keyword evidence="11 22" id="KW-1133">Transmembrane helix</keyword>
<dbReference type="STRING" id="9402.L5KRH8"/>
<evidence type="ECO:0000256" key="15">
    <source>
        <dbReference type="ARBA" id="ARBA00034696"/>
    </source>
</evidence>
<proteinExistence type="inferred from homology"/>
<evidence type="ECO:0000256" key="7">
    <source>
        <dbReference type="ARBA" id="ARBA00022737"/>
    </source>
</evidence>
<comment type="catalytic activity">
    <reaction evidence="16">
        <text>leukotriene C4(in) + ATP + H2O = leukotriene C4(out) + ADP + phosphate + H(+)</text>
        <dbReference type="Rhea" id="RHEA:38963"/>
        <dbReference type="ChEBI" id="CHEBI:15377"/>
        <dbReference type="ChEBI" id="CHEBI:15378"/>
        <dbReference type="ChEBI" id="CHEBI:30616"/>
        <dbReference type="ChEBI" id="CHEBI:43474"/>
        <dbReference type="ChEBI" id="CHEBI:57973"/>
        <dbReference type="ChEBI" id="CHEBI:456216"/>
    </reaction>
    <physiologicalReaction direction="left-to-right" evidence="16">
        <dbReference type="Rhea" id="RHEA:38964"/>
    </physiologicalReaction>
</comment>
<evidence type="ECO:0000256" key="6">
    <source>
        <dbReference type="ARBA" id="ARBA00022692"/>
    </source>
</evidence>
<evidence type="ECO:0000256" key="19">
    <source>
        <dbReference type="ARBA" id="ARBA00069160"/>
    </source>
</evidence>
<dbReference type="PROSITE" id="PS50893">
    <property type="entry name" value="ABC_TRANSPORTER_2"/>
    <property type="match status" value="2"/>
</dbReference>
<dbReference type="PROSITE" id="PS50929">
    <property type="entry name" value="ABC_TM1F"/>
    <property type="match status" value="2"/>
</dbReference>
<evidence type="ECO:0000313" key="26">
    <source>
        <dbReference type="Proteomes" id="UP000010552"/>
    </source>
</evidence>
<dbReference type="SMART" id="SM00382">
    <property type="entry name" value="AAA"/>
    <property type="match status" value="2"/>
</dbReference>
<dbReference type="GO" id="GO:0055062">
    <property type="term" value="P:phosphate ion homeostasis"/>
    <property type="evidence" value="ECO:0007669"/>
    <property type="project" value="UniProtKB-ARBA"/>
</dbReference>
<dbReference type="Pfam" id="PF00005">
    <property type="entry name" value="ABC_tran"/>
    <property type="match status" value="2"/>
</dbReference>
<dbReference type="SUPFAM" id="SSF90123">
    <property type="entry name" value="ABC transporter transmembrane region"/>
    <property type="match status" value="2"/>
</dbReference>
<dbReference type="eggNOG" id="KOG0054">
    <property type="taxonomic scope" value="Eukaryota"/>
</dbReference>
<evidence type="ECO:0000256" key="20">
    <source>
        <dbReference type="ARBA" id="ARBA00082794"/>
    </source>
</evidence>
<dbReference type="InterPro" id="IPR050173">
    <property type="entry name" value="ABC_transporter_C-like"/>
</dbReference>
<feature type="transmembrane region" description="Helical" evidence="22">
    <location>
        <begin position="104"/>
        <end position="124"/>
    </location>
</feature>
<keyword evidence="6 22" id="KW-0812">Transmembrane</keyword>
<dbReference type="Gene3D" id="1.20.1560.10">
    <property type="entry name" value="ABC transporter type 1, transmembrane domain"/>
    <property type="match status" value="2"/>
</dbReference>
<dbReference type="InterPro" id="IPR017871">
    <property type="entry name" value="ABC_transporter-like_CS"/>
</dbReference>
<feature type="transmembrane region" description="Helical" evidence="22">
    <location>
        <begin position="168"/>
        <end position="187"/>
    </location>
</feature>
<feature type="transmembrane region" description="Helical" evidence="22">
    <location>
        <begin position="136"/>
        <end position="156"/>
    </location>
</feature>
<keyword evidence="10" id="KW-1278">Translocase</keyword>
<evidence type="ECO:0000256" key="10">
    <source>
        <dbReference type="ARBA" id="ARBA00022967"/>
    </source>
</evidence>
<evidence type="ECO:0000256" key="16">
    <source>
        <dbReference type="ARBA" id="ARBA00047523"/>
    </source>
</evidence>
<evidence type="ECO:0000256" key="9">
    <source>
        <dbReference type="ARBA" id="ARBA00022840"/>
    </source>
</evidence>
<name>L5KRH8_PTEAL</name>
<dbReference type="Pfam" id="PF24357">
    <property type="entry name" value="TMD0_ABC"/>
    <property type="match status" value="1"/>
</dbReference>
<dbReference type="GO" id="GO:0015431">
    <property type="term" value="F:ABC-type glutathione S-conjugate transporter activity"/>
    <property type="evidence" value="ECO:0007669"/>
    <property type="project" value="UniProtKB-EC"/>
</dbReference>
<evidence type="ECO:0000259" key="23">
    <source>
        <dbReference type="PROSITE" id="PS50893"/>
    </source>
</evidence>
<evidence type="ECO:0000313" key="25">
    <source>
        <dbReference type="EMBL" id="ELK13556.1"/>
    </source>
</evidence>
<keyword evidence="13" id="KW-0325">Glycoprotein</keyword>
<dbReference type="PANTHER" id="PTHR24223:SF339">
    <property type="entry name" value="ATP-BINDING CASSETTE SUB-FAMILY C MEMBER 6"/>
    <property type="match status" value="1"/>
</dbReference>
<feature type="domain" description="ABC transmembrane type-1" evidence="24">
    <location>
        <begin position="856"/>
        <end position="1134"/>
    </location>
</feature>
<keyword evidence="5" id="KW-0597">Phosphoprotein</keyword>
<gene>
    <name evidence="25" type="ORF">PAL_GLEAN10009744</name>
</gene>
<feature type="transmembrane region" description="Helical" evidence="22">
    <location>
        <begin position="380"/>
        <end position="401"/>
    </location>
</feature>
<sequence length="1409" mass="155120">MAVPGELCMGPRVWNQTEPEPAVDHLLRLCSLKTAGVWVPPMYLWVLGPIYLFYIHRHGKGYLRMSPLFKAKMVLGFALIILCISNVSVTLWRIQQGTPQAPEFLIHPTVWLTAMSFAVFLIHAERKKGVQASGVLFGYWLLCSLLPATGAAQQASQGGFQSDPFRHLSTYLCLSLVVAQFTLSCLADQPSFFPKDPQQSNPCPEAGASFPSKAMFWWVSGHTKATACKRKGLGDEEASETEIFLQQKGSMRGPLLRAIWQVFWSTFLLGTLSLVISDAFRFTVPKLLSLFLEFIGDPKTPGWKGYLLAVLMFLTACLQTLFEQQHMYRLKVLQMRLRTAITGLVYRKVLALSSGSRKTSAVGDVVNLVSVDVQRVTESVMYLNGLWLPLIWIIVCFVYLWQLLGPSALTAIAVFLSLLPLNFFITRKRNRHQEEQMRHKDSRARLTSCILRNMRTVKCHGWERAFLDRVLRIRGRELGALRTSGLLFSVSLVSFQVSTFLVALVVFAVHTLVAQENAVDAEKAFVTLTVLSILNKAQAFLPFSIHSVVQVQTDEHGNVFVKLENKIGELRAPLYASREDRIRVQEATFAWSRESPPCLHRINLAVPQGCLLAVVGPVGAGKSSLLSALLGELSKVEGSVSIKGPVAYVPQEAWVQNMSVVENICFRQELDLPWLERVLEACALWPDVGSFPAGVHTQTGEQGMNLSGGQKQRLSLARAVYRKAAVYLLDDPLAALDAHVGQHIFNQVIGPGGLLQGATRILVTHTLHVLPQADRIVVLEDGAIAETGSYQELLRRKGALASLLDRARQPGQRGEEAYRPRPEADSCPERPPNPLVKAAMYLTYVRAVGAPLCLYALFLFFCQQVASFCRGYWLSLWADDPTVDGRQTQAALRGWVFGLLGCLQAIGLLAAMATVLLGGTRASSLLFRRLLWDVVRSPIGFFEQTPIGALLSRFSKETDTVDVDIPDKLRSLLIYAFGLLEVSLVVTVATPLAVVAVLPLLLLYAVLQSLYVATSCQLRRLESARHAFVCSHVAEAFQGGAVVRAFRAQGSFVAQNDTHVDESQRVSFPRLVADRWLAANLELLGNGLVFSAAVCAVLRKAHLSAGLVGFSVSTALQVTQTLQWAVRSWTDLESSIVSVERMKDYARTPKEAPWTLPACAARSPWPRGGQIEFRNFGLRHRPELPLAVRGVSFKIHAGEKVGIVGRTGAGKSSLAGGLLRLLEAAEGGVWIDGVPITHVGLHTLRSRITIIPQDPILFPGSLRMNLDMLHEHTDEAIWAALETVQLRALVASLPGQLQYECTDQGDDLSLGQKQLLCLARALLRNTRILILDEATAAVDPGTEVQMQAALGSWFAQCTALLIAHRLRSVMDCARVLVMDKGQVAESGSPAQLLAQKGLFYRLAQESGLV</sequence>
<evidence type="ECO:0000256" key="5">
    <source>
        <dbReference type="ARBA" id="ARBA00022553"/>
    </source>
</evidence>
<evidence type="ECO:0000256" key="3">
    <source>
        <dbReference type="ARBA" id="ARBA00022448"/>
    </source>
</evidence>
<evidence type="ECO:0000256" key="11">
    <source>
        <dbReference type="ARBA" id="ARBA00022989"/>
    </source>
</evidence>
<comment type="function">
    <text evidence="18">Mediates the release of nucleoside triphosphates, predominantly ATP, into the circulation, where it is rapidly converted into AMP and the mineralization inhibitor inorganic pyrophosphate (PPi) by the ecto-enzyme ectonucleotide pyrophosphatase phosphodiesterase 1 (ENPP1), therefore playing a role in PPi homeostasis.</text>
</comment>
<dbReference type="SUPFAM" id="SSF52540">
    <property type="entry name" value="P-loop containing nucleoside triphosphate hydrolases"/>
    <property type="match status" value="2"/>
</dbReference>
<dbReference type="PROSITE" id="PS00211">
    <property type="entry name" value="ABC_TRANSPORTER_1"/>
    <property type="match status" value="2"/>
</dbReference>
<keyword evidence="4" id="KW-1003">Cell membrane</keyword>
<feature type="domain" description="ABC transporter" evidence="23">
    <location>
        <begin position="582"/>
        <end position="806"/>
    </location>
</feature>
<evidence type="ECO:0000256" key="13">
    <source>
        <dbReference type="ARBA" id="ARBA00023180"/>
    </source>
</evidence>
<dbReference type="InterPro" id="IPR056227">
    <property type="entry name" value="TMD0_ABC"/>
</dbReference>
<evidence type="ECO:0000256" key="17">
    <source>
        <dbReference type="ARBA" id="ARBA00048007"/>
    </source>
</evidence>
<dbReference type="GO" id="GO:0005524">
    <property type="term" value="F:ATP binding"/>
    <property type="evidence" value="ECO:0007669"/>
    <property type="project" value="UniProtKB-KW"/>
</dbReference>
<evidence type="ECO:0000256" key="8">
    <source>
        <dbReference type="ARBA" id="ARBA00022741"/>
    </source>
</evidence>
<accession>L5KRH8</accession>
<dbReference type="FunFam" id="1.20.1560.10:FF:000032">
    <property type="entry name" value="ATP-binding cassette sub-family C member 6"/>
    <property type="match status" value="1"/>
</dbReference>
<dbReference type="GO" id="GO:0016887">
    <property type="term" value="F:ATP hydrolysis activity"/>
    <property type="evidence" value="ECO:0007669"/>
    <property type="project" value="InterPro"/>
</dbReference>
<dbReference type="InParanoid" id="L5KRH8"/>
<reference evidence="26" key="1">
    <citation type="journal article" date="2013" name="Science">
        <title>Comparative analysis of bat genomes provides insight into the evolution of flight and immunity.</title>
        <authorList>
            <person name="Zhang G."/>
            <person name="Cowled C."/>
            <person name="Shi Z."/>
            <person name="Huang Z."/>
            <person name="Bishop-Lilly K.A."/>
            <person name="Fang X."/>
            <person name="Wynne J.W."/>
            <person name="Xiong Z."/>
            <person name="Baker M.L."/>
            <person name="Zhao W."/>
            <person name="Tachedjian M."/>
            <person name="Zhu Y."/>
            <person name="Zhou P."/>
            <person name="Jiang X."/>
            <person name="Ng J."/>
            <person name="Yang L."/>
            <person name="Wu L."/>
            <person name="Xiao J."/>
            <person name="Feng Y."/>
            <person name="Chen Y."/>
            <person name="Sun X."/>
            <person name="Zhang Y."/>
            <person name="Marsh G.A."/>
            <person name="Crameri G."/>
            <person name="Broder C.C."/>
            <person name="Frey K.G."/>
            <person name="Wang L.F."/>
            <person name="Wang J."/>
        </authorList>
    </citation>
    <scope>NUCLEOTIDE SEQUENCE [LARGE SCALE GENOMIC DNA]</scope>
</reference>
<protein>
    <recommendedName>
        <fullName evidence="19">ATP-binding cassette sub-family C member 6</fullName>
        <ecNumber evidence="14">7.6.2.3</ecNumber>
    </recommendedName>
    <alternativeName>
        <fullName evidence="20">Multidrug resistance-associated protein 6</fullName>
    </alternativeName>
</protein>
<evidence type="ECO:0000256" key="2">
    <source>
        <dbReference type="ARBA" id="ARBA00009726"/>
    </source>
</evidence>
<feature type="transmembrane region" description="Helical" evidence="22">
    <location>
        <begin position="486"/>
        <end position="509"/>
    </location>
</feature>
<dbReference type="InterPro" id="IPR036640">
    <property type="entry name" value="ABC1_TM_sf"/>
</dbReference>
<dbReference type="EC" id="7.6.2.3" evidence="14"/>
<dbReference type="Proteomes" id="UP000010552">
    <property type="component" value="Unassembled WGS sequence"/>
</dbReference>
<feature type="transmembrane region" description="Helical" evidence="22">
    <location>
        <begin position="258"/>
        <end position="283"/>
    </location>
</feature>
<feature type="domain" description="ABC transporter" evidence="23">
    <location>
        <begin position="1171"/>
        <end position="1405"/>
    </location>
</feature>
<dbReference type="PANTHER" id="PTHR24223">
    <property type="entry name" value="ATP-BINDING CASSETTE SUB-FAMILY C"/>
    <property type="match status" value="1"/>
</dbReference>
<feature type="transmembrane region" description="Helical" evidence="22">
    <location>
        <begin position="35"/>
        <end position="54"/>
    </location>
</feature>
<evidence type="ECO:0000256" key="22">
    <source>
        <dbReference type="SAM" id="Phobius"/>
    </source>
</evidence>
<dbReference type="CDD" id="cd03250">
    <property type="entry name" value="ABCC_MRP_domain1"/>
    <property type="match status" value="1"/>
</dbReference>
<feature type="domain" description="ABC transmembrane type-1" evidence="24">
    <location>
        <begin position="268"/>
        <end position="550"/>
    </location>
</feature>
<evidence type="ECO:0000256" key="21">
    <source>
        <dbReference type="SAM" id="MobiDB-lite"/>
    </source>
</evidence>
<evidence type="ECO:0000256" key="14">
    <source>
        <dbReference type="ARBA" id="ARBA00024220"/>
    </source>
</evidence>
<dbReference type="FunFam" id="1.20.1560.10:FF:000001">
    <property type="entry name" value="ATP-binding cassette subfamily C member 1"/>
    <property type="match status" value="1"/>
</dbReference>
<dbReference type="Pfam" id="PF00664">
    <property type="entry name" value="ABC_membrane"/>
    <property type="match status" value="2"/>
</dbReference>
<dbReference type="FunFam" id="3.40.50.300:FF:001147">
    <property type="entry name" value="multidrug resistance-associated protein 6 isoform X1"/>
    <property type="match status" value="1"/>
</dbReference>
<dbReference type="InterPro" id="IPR027417">
    <property type="entry name" value="P-loop_NTPase"/>
</dbReference>
<feature type="transmembrane region" description="Helical" evidence="22">
    <location>
        <begin position="895"/>
        <end position="919"/>
    </location>
</feature>
<comment type="catalytic activity">
    <reaction evidence="17">
        <text>an S-substituted glutathione(in) + ATP + H2O = an S-substituted glutathione(out) + ADP + phosphate + H(+)</text>
        <dbReference type="Rhea" id="RHEA:19121"/>
        <dbReference type="ChEBI" id="CHEBI:15377"/>
        <dbReference type="ChEBI" id="CHEBI:15378"/>
        <dbReference type="ChEBI" id="CHEBI:30616"/>
        <dbReference type="ChEBI" id="CHEBI:43474"/>
        <dbReference type="ChEBI" id="CHEBI:90779"/>
        <dbReference type="ChEBI" id="CHEBI:456216"/>
        <dbReference type="EC" id="7.6.2.3"/>
    </reaction>
    <physiologicalReaction direction="left-to-right" evidence="17">
        <dbReference type="Rhea" id="RHEA:19122"/>
    </physiologicalReaction>
</comment>
<dbReference type="GO" id="GO:0015698">
    <property type="term" value="P:inorganic anion transport"/>
    <property type="evidence" value="ECO:0007669"/>
    <property type="project" value="UniProtKB-ARBA"/>
</dbReference>
<comment type="similarity">
    <text evidence="2">Belongs to the ABC transporter superfamily. ABCC family. Conjugate transporter (TC 3.A.1.208) subfamily.</text>
</comment>
<dbReference type="CDD" id="cd18595">
    <property type="entry name" value="ABC_6TM_MRP1_2_3_6_D1_like"/>
    <property type="match status" value="1"/>
</dbReference>
<keyword evidence="9" id="KW-0067">ATP-binding</keyword>
<organism evidence="25 26">
    <name type="scientific">Pteropus alecto</name>
    <name type="common">Black flying fox</name>
    <dbReference type="NCBI Taxonomy" id="9402"/>
    <lineage>
        <taxon>Eukaryota</taxon>
        <taxon>Metazoa</taxon>
        <taxon>Chordata</taxon>
        <taxon>Craniata</taxon>
        <taxon>Vertebrata</taxon>
        <taxon>Euteleostomi</taxon>
        <taxon>Mammalia</taxon>
        <taxon>Eutheria</taxon>
        <taxon>Laurasiatheria</taxon>
        <taxon>Chiroptera</taxon>
        <taxon>Yinpterochiroptera</taxon>
        <taxon>Pteropodoidea</taxon>
        <taxon>Pteropodidae</taxon>
        <taxon>Pteropodinae</taxon>
        <taxon>Pteropus</taxon>
    </lineage>
</organism>
<dbReference type="CDD" id="cd18603">
    <property type="entry name" value="ABC_6TM_MRP1_2_3_6_D2_like"/>
    <property type="match status" value="1"/>
</dbReference>
<keyword evidence="7" id="KW-0677">Repeat</keyword>
<evidence type="ECO:0000256" key="12">
    <source>
        <dbReference type="ARBA" id="ARBA00023136"/>
    </source>
</evidence>
<dbReference type="InterPro" id="IPR011527">
    <property type="entry name" value="ABC1_TM_dom"/>
</dbReference>
<dbReference type="GO" id="GO:0016323">
    <property type="term" value="C:basolateral plasma membrane"/>
    <property type="evidence" value="ECO:0007669"/>
    <property type="project" value="UniProtKB-SubCell"/>
</dbReference>
<feature type="region of interest" description="Disordered" evidence="21">
    <location>
        <begin position="810"/>
        <end position="830"/>
    </location>
</feature>
<evidence type="ECO:0000256" key="1">
    <source>
        <dbReference type="ARBA" id="ARBA00004554"/>
    </source>
</evidence>
<evidence type="ECO:0000256" key="4">
    <source>
        <dbReference type="ARBA" id="ARBA00022475"/>
    </source>
</evidence>